<keyword evidence="2" id="KW-1185">Reference proteome</keyword>
<dbReference type="EMBL" id="CP012661">
    <property type="protein sequence ID" value="AMY67551.1"/>
    <property type="molecule type" value="Genomic_DNA"/>
</dbReference>
<dbReference type="OrthoDB" id="547419at2"/>
<dbReference type="RefSeq" id="WP_066808910.1">
    <property type="nucleotide sequence ID" value="NZ_CP012661.1"/>
</dbReference>
<evidence type="ECO:0000313" key="1">
    <source>
        <dbReference type="EMBL" id="AMY67551.1"/>
    </source>
</evidence>
<proteinExistence type="predicted"/>
<dbReference type="AlphaFoldDB" id="A0A159YYP8"/>
<accession>A0A159YYP8</accession>
<gene>
    <name evidence="1" type="ORF">AKL17_0289</name>
</gene>
<dbReference type="Proteomes" id="UP000076128">
    <property type="component" value="Chromosome"/>
</dbReference>
<evidence type="ECO:0000313" key="2">
    <source>
        <dbReference type="Proteomes" id="UP000076128"/>
    </source>
</evidence>
<reference evidence="1 2" key="1">
    <citation type="submission" date="2015-09" db="EMBL/GenBank/DDBJ databases">
        <title>Complete genome sequence of Defluviimonas alba cai42t isolated from an oilfield in Xinjiang.</title>
        <authorList>
            <person name="Geng S."/>
            <person name="Pan X."/>
            <person name="Wu X."/>
        </authorList>
    </citation>
    <scope>NUCLEOTIDE SEQUENCE [LARGE SCALE GENOMIC DNA]</scope>
    <source>
        <strain evidence="2">cai42</strain>
    </source>
</reference>
<dbReference type="SUPFAM" id="SSF52540">
    <property type="entry name" value="P-loop containing nucleoside triphosphate hydrolases"/>
    <property type="match status" value="1"/>
</dbReference>
<dbReference type="KEGG" id="daa:AKL17_0289"/>
<dbReference type="InterPro" id="IPR027417">
    <property type="entry name" value="P-loop_NTPase"/>
</dbReference>
<dbReference type="STRING" id="1335048.AKL17_0289"/>
<organism evidence="1 2">
    <name type="scientific">Frigidibacter mobilis</name>
    <dbReference type="NCBI Taxonomy" id="1335048"/>
    <lineage>
        <taxon>Bacteria</taxon>
        <taxon>Pseudomonadati</taxon>
        <taxon>Pseudomonadota</taxon>
        <taxon>Alphaproteobacteria</taxon>
        <taxon>Rhodobacterales</taxon>
        <taxon>Paracoccaceae</taxon>
        <taxon>Frigidibacter</taxon>
    </lineage>
</organism>
<protein>
    <submittedName>
        <fullName evidence="1">Uncharacterized protein</fullName>
    </submittedName>
</protein>
<name>A0A159YYP8_9RHOB</name>
<sequence length="379" mass="41344">MKLLLFIGHHKVGSTSLQDFLWQNAAALLRAGILYPPVESDGQARLLRQALVGPDPEPQPWNARESHNALAFRMLFEAVQYPVPPWHPNLPSVHQMETSIRNQIRVHQPRAVILCSEVFANFGAWAPGLIGQLGRLFEGAEVSLHCTLRRPDQYLAAWHAQRIRFGDRVDPLRAGGLEEYRGTIHLDYALLLEPWLAAFPTARLSLRNYADVVAAGGSVVDFMTQSQLAFPGGLAPERRVNQSIHPALLDYARCAAGLFPQPEVERFCDFLIAVSDRVGAPPREDVEMFGAANRAALLAAFAPSDAFLTAIAGKPFFAQLSRAAVPRPVPEVEAARAVRAALLARLREGGDPGASPACGAPGPSLAETFHPFVESLEIV</sequence>